<proteinExistence type="predicted"/>
<dbReference type="EMBL" id="CABVIJ010000018">
    <property type="protein sequence ID" value="VVP21891.1"/>
    <property type="molecule type" value="Genomic_DNA"/>
</dbReference>
<gene>
    <name evidence="1" type="ORF">PS732_03920</name>
</gene>
<reference evidence="1 2" key="1">
    <citation type="submission" date="2019-09" db="EMBL/GenBank/DDBJ databases">
        <authorList>
            <person name="Chandra G."/>
            <person name="Truman W A."/>
        </authorList>
    </citation>
    <scope>NUCLEOTIDE SEQUENCE [LARGE SCALE GENOMIC DNA]</scope>
    <source>
        <strain evidence="1">PS732</strain>
    </source>
</reference>
<dbReference type="OrthoDB" id="8689507at2"/>
<dbReference type="InterPro" id="IPR024400">
    <property type="entry name" value="DUF2635"/>
</dbReference>
<evidence type="ECO:0008006" key="3">
    <source>
        <dbReference type="Google" id="ProtNLM"/>
    </source>
</evidence>
<dbReference type="RefSeq" id="WP_003222219.1">
    <property type="nucleotide sequence ID" value="NZ_CABVIJ010000018.1"/>
</dbReference>
<name>A0A0B7D7P4_PSEFL</name>
<dbReference type="AlphaFoldDB" id="A0A0B7D7P4"/>
<protein>
    <recommendedName>
        <fullName evidence="3">DUF2635 domain-containing protein</fullName>
    </recommendedName>
</protein>
<evidence type="ECO:0000313" key="2">
    <source>
        <dbReference type="Proteomes" id="UP000325779"/>
    </source>
</evidence>
<sequence>MSNRITVLPAAGRAVPDPEAGDLLPLEGREVLDSAWWRRRLADGDITLKTAKAAKPQGAK</sequence>
<dbReference type="Proteomes" id="UP000325779">
    <property type="component" value="Unassembled WGS sequence"/>
</dbReference>
<dbReference type="Pfam" id="PF10948">
    <property type="entry name" value="DUF2635"/>
    <property type="match status" value="1"/>
</dbReference>
<organism evidence="1 2">
    <name type="scientific">Pseudomonas fluorescens</name>
    <dbReference type="NCBI Taxonomy" id="294"/>
    <lineage>
        <taxon>Bacteria</taxon>
        <taxon>Pseudomonadati</taxon>
        <taxon>Pseudomonadota</taxon>
        <taxon>Gammaproteobacteria</taxon>
        <taxon>Pseudomonadales</taxon>
        <taxon>Pseudomonadaceae</taxon>
        <taxon>Pseudomonas</taxon>
    </lineage>
</organism>
<comment type="caution">
    <text evidence="1">The sequence shown here is derived from an EMBL/GenBank/DDBJ whole genome shotgun (WGS) entry which is preliminary data.</text>
</comment>
<evidence type="ECO:0000313" key="1">
    <source>
        <dbReference type="EMBL" id="VVP21891.1"/>
    </source>
</evidence>
<accession>A0A0B7D7P4</accession>